<evidence type="ECO:0000313" key="2">
    <source>
        <dbReference type="EMBL" id="AML53448.1"/>
    </source>
</evidence>
<accession>A0A126V573</accession>
<keyword evidence="1" id="KW-0732">Signal</keyword>
<dbReference type="KEGG" id="hat:RC74_00050"/>
<gene>
    <name evidence="2" type="ORF">RC74_00050</name>
</gene>
<dbReference type="STRING" id="1579316.RC74_00050"/>
<feature type="signal peptide" evidence="1">
    <location>
        <begin position="1"/>
        <end position="17"/>
    </location>
</feature>
<keyword evidence="3" id="KW-1185">Reference proteome</keyword>
<evidence type="ECO:0000313" key="3">
    <source>
        <dbReference type="Proteomes" id="UP000070371"/>
    </source>
</evidence>
<dbReference type="AlphaFoldDB" id="A0A126V573"/>
<feature type="chain" id="PRO_5007443559" evidence="1">
    <location>
        <begin position="18"/>
        <end position="142"/>
    </location>
</feature>
<dbReference type="EMBL" id="CP014327">
    <property type="protein sequence ID" value="AML53448.1"/>
    <property type="molecule type" value="Genomic_DNA"/>
</dbReference>
<sequence>MAGAAPLATLVAPPAFAGNDYVFNTHGVAINGYDPVAYFTESKPVQGMMKHAVKWEGAMWVFSSMHNAEIFMGNPRAYAPKYGGYCAYAMSKGAVATTEPDAWTIHKDRLYLNYNTTVRSVWQEDMPGNIALANGFWPSALM</sequence>
<reference evidence="2 3" key="1">
    <citation type="submission" date="2016-02" db="EMBL/GenBank/DDBJ databases">
        <title>Complete genome sequence of Halocynthiibacter arcticus PAMC 20958t from arctic marine sediment.</title>
        <authorList>
            <person name="Lee Y.M."/>
            <person name="Baek K."/>
            <person name="Lee H.K."/>
            <person name="Shin S.C."/>
        </authorList>
    </citation>
    <scope>NUCLEOTIDE SEQUENCE [LARGE SCALE GENOMIC DNA]</scope>
    <source>
        <strain evidence="2">PAMC 20958</strain>
    </source>
</reference>
<evidence type="ECO:0000256" key="1">
    <source>
        <dbReference type="SAM" id="SignalP"/>
    </source>
</evidence>
<proteinExistence type="predicted"/>
<organism evidence="2 3">
    <name type="scientific">Falsihalocynthiibacter arcticus</name>
    <dbReference type="NCBI Taxonomy" id="1579316"/>
    <lineage>
        <taxon>Bacteria</taxon>
        <taxon>Pseudomonadati</taxon>
        <taxon>Pseudomonadota</taxon>
        <taxon>Alphaproteobacteria</taxon>
        <taxon>Rhodobacterales</taxon>
        <taxon>Roseobacteraceae</taxon>
        <taxon>Falsihalocynthiibacter</taxon>
    </lineage>
</organism>
<protein>
    <submittedName>
        <fullName evidence="2">YHS domain protein</fullName>
    </submittedName>
</protein>
<dbReference type="Proteomes" id="UP000070371">
    <property type="component" value="Chromosome"/>
</dbReference>
<name>A0A126V573_9RHOB</name>
<dbReference type="NCBIfam" id="NF041384">
    <property type="entry name" value="YHS_seleno_dom"/>
    <property type="match status" value="1"/>
</dbReference>